<feature type="zinc finger region" description="CR-type" evidence="7">
    <location>
        <begin position="132"/>
        <end position="214"/>
    </location>
</feature>
<organism evidence="10 11">
    <name type="scientific">Peptoniphilus equinus</name>
    <dbReference type="NCBI Taxonomy" id="3016343"/>
    <lineage>
        <taxon>Bacteria</taxon>
        <taxon>Bacillati</taxon>
        <taxon>Bacillota</taxon>
        <taxon>Tissierellia</taxon>
        <taxon>Tissierellales</taxon>
        <taxon>Peptoniphilaceae</taxon>
        <taxon>Peptoniphilus</taxon>
    </lineage>
</organism>
<evidence type="ECO:0000259" key="8">
    <source>
        <dbReference type="PROSITE" id="PS50076"/>
    </source>
</evidence>
<feature type="repeat" description="CXXCXGXG motif" evidence="6">
    <location>
        <begin position="188"/>
        <end position="195"/>
    </location>
</feature>
<dbReference type="Gene3D" id="1.10.287.110">
    <property type="entry name" value="DnaJ domain"/>
    <property type="match status" value="1"/>
</dbReference>
<keyword evidence="6" id="KW-0346">Stress response</keyword>
<keyword evidence="3 6" id="KW-0677">Repeat</keyword>
<comment type="function">
    <text evidence="6">Participates actively in the response to hyperosmotic and heat shock by preventing the aggregation of stress-denatured proteins and by disaggregating proteins, also in an autonomous, DnaK-independent fashion. Unfolded proteins bind initially to DnaJ; upon interaction with the DnaJ-bound protein, DnaK hydrolyzes its bound ATP, resulting in the formation of a stable complex. GrpE releases ADP from DnaK; ATP binding to DnaK triggers the release of the substrate protein, thus completing the reaction cycle. Several rounds of ATP-dependent interactions between DnaJ, DnaK and GrpE are required for fully efficient folding. Also involved, together with DnaK and GrpE, in the DNA replication of plasmids through activation of initiation proteins.</text>
</comment>
<comment type="similarity">
    <text evidence="6">Belongs to the DnaJ family.</text>
</comment>
<keyword evidence="11" id="KW-1185">Reference proteome</keyword>
<evidence type="ECO:0000256" key="4">
    <source>
        <dbReference type="ARBA" id="ARBA00022771"/>
    </source>
</evidence>
<evidence type="ECO:0000256" key="3">
    <source>
        <dbReference type="ARBA" id="ARBA00022737"/>
    </source>
</evidence>
<dbReference type="NCBIfam" id="NF008035">
    <property type="entry name" value="PRK10767.1"/>
    <property type="match status" value="1"/>
</dbReference>
<feature type="repeat" description="CXXCXGXG motif" evidence="6">
    <location>
        <begin position="202"/>
        <end position="209"/>
    </location>
</feature>
<comment type="subcellular location">
    <subcellularLocation>
        <location evidence="6">Cytoplasm</location>
    </subcellularLocation>
</comment>
<dbReference type="SUPFAM" id="SSF57938">
    <property type="entry name" value="DnaJ/Hsp40 cysteine-rich domain"/>
    <property type="match status" value="1"/>
</dbReference>
<feature type="binding site" evidence="6">
    <location>
        <position position="205"/>
    </location>
    <ligand>
        <name>Zn(2+)</name>
        <dbReference type="ChEBI" id="CHEBI:29105"/>
        <label>1</label>
    </ligand>
</feature>
<feature type="binding site" evidence="6">
    <location>
        <position position="202"/>
    </location>
    <ligand>
        <name>Zn(2+)</name>
        <dbReference type="ChEBI" id="CHEBI:29105"/>
        <label>1</label>
    </ligand>
</feature>
<dbReference type="InterPro" id="IPR008971">
    <property type="entry name" value="HSP40/DnaJ_pept-bd"/>
</dbReference>
<keyword evidence="6" id="KW-0963">Cytoplasm</keyword>
<evidence type="ECO:0000313" key="11">
    <source>
        <dbReference type="Proteomes" id="UP001210339"/>
    </source>
</evidence>
<name>A0ABY7QWC5_9FIRM</name>
<dbReference type="InterPro" id="IPR002939">
    <property type="entry name" value="DnaJ_C"/>
</dbReference>
<keyword evidence="4 6" id="KW-0863">Zinc-finger</keyword>
<evidence type="ECO:0000256" key="5">
    <source>
        <dbReference type="ARBA" id="ARBA00022833"/>
    </source>
</evidence>
<feature type="binding site" evidence="6">
    <location>
        <position position="148"/>
    </location>
    <ligand>
        <name>Zn(2+)</name>
        <dbReference type="ChEBI" id="CHEBI:29105"/>
        <label>1</label>
    </ligand>
</feature>
<dbReference type="PRINTS" id="PR00625">
    <property type="entry name" value="JDOMAIN"/>
</dbReference>
<dbReference type="PANTHER" id="PTHR43096:SF10">
    <property type="entry name" value="CHAPERONE PROTEIN DNAJ A6, CHLOROPLASTIC"/>
    <property type="match status" value="1"/>
</dbReference>
<evidence type="ECO:0000259" key="9">
    <source>
        <dbReference type="PROSITE" id="PS51188"/>
    </source>
</evidence>
<feature type="binding site" evidence="6">
    <location>
        <position position="188"/>
    </location>
    <ligand>
        <name>Zn(2+)</name>
        <dbReference type="ChEBI" id="CHEBI:29105"/>
        <label>2</label>
    </ligand>
</feature>
<dbReference type="GO" id="GO:0016491">
    <property type="term" value="F:oxidoreductase activity"/>
    <property type="evidence" value="ECO:0007669"/>
    <property type="project" value="UniProtKB-KW"/>
</dbReference>
<dbReference type="HAMAP" id="MF_01152">
    <property type="entry name" value="DnaJ"/>
    <property type="match status" value="1"/>
</dbReference>
<keyword evidence="5 6" id="KW-0862">Zinc</keyword>
<feature type="binding site" evidence="6">
    <location>
        <position position="145"/>
    </location>
    <ligand>
        <name>Zn(2+)</name>
        <dbReference type="ChEBI" id="CHEBI:29105"/>
        <label>1</label>
    </ligand>
</feature>
<dbReference type="EMBL" id="CP115667">
    <property type="protein sequence ID" value="WBW50365.1"/>
    <property type="molecule type" value="Genomic_DNA"/>
</dbReference>
<evidence type="ECO:0000256" key="7">
    <source>
        <dbReference type="PROSITE-ProRule" id="PRU00546"/>
    </source>
</evidence>
<dbReference type="SUPFAM" id="SSF49493">
    <property type="entry name" value="HSP40/DnaJ peptide-binding domain"/>
    <property type="match status" value="2"/>
</dbReference>
<keyword evidence="2 6" id="KW-0479">Metal-binding</keyword>
<feature type="repeat" description="CXXCXGXG motif" evidence="6">
    <location>
        <begin position="162"/>
        <end position="169"/>
    </location>
</feature>
<proteinExistence type="inferred from homology"/>
<dbReference type="Gene3D" id="2.10.230.10">
    <property type="entry name" value="Heat shock protein DnaJ, cysteine-rich domain"/>
    <property type="match status" value="1"/>
</dbReference>
<dbReference type="Gene3D" id="2.60.260.20">
    <property type="entry name" value="Urease metallochaperone UreE, N-terminal domain"/>
    <property type="match status" value="2"/>
</dbReference>
<dbReference type="InterPro" id="IPR036869">
    <property type="entry name" value="J_dom_sf"/>
</dbReference>
<dbReference type="InterPro" id="IPR012724">
    <property type="entry name" value="DnaJ"/>
</dbReference>
<dbReference type="Pfam" id="PF00226">
    <property type="entry name" value="DnaJ"/>
    <property type="match status" value="1"/>
</dbReference>
<dbReference type="InterPro" id="IPR036410">
    <property type="entry name" value="HSP_DnaJ_Cys-rich_dom_sf"/>
</dbReference>
<sequence>MRNLYDVLEVSSSATQAEIKKSYKKLAKKYHPDLNQGDENAEKQFKEVSFAYEVLSDETKRKTYDMYGEEGLKGAAAGGSYGADFSDLFGDIFDIFGGGGFSGGFTRNYNGPVKGDDIRYDLTLDFKEAVFGTEKEISLRVRETCHVCGGSGAEPGTTKETCDKCHGTGQMHVEKNSPFGRFVRVVTCDKCHGTGEIIKSPCKHCHGAGTEVNTKKIKVNIPAGVDNGTIVSVREGGHAGEKGGPNGDLFVYISVREDEVFKRSGYDLHVTLPITYMDAVLGADIKVPTLKELVDYKLPAGTEGGKTFRLKGKGVPFVKRDAVGDLYFTTEIIIPKKVTDEQRALLEELRSNSGDTVSQNKSLFDKIKDFFD</sequence>
<dbReference type="InterPro" id="IPR001623">
    <property type="entry name" value="DnaJ_domain"/>
</dbReference>
<feature type="binding site" evidence="6">
    <location>
        <position position="191"/>
    </location>
    <ligand>
        <name>Zn(2+)</name>
        <dbReference type="ChEBI" id="CHEBI:29105"/>
        <label>2</label>
    </ligand>
</feature>
<dbReference type="SMART" id="SM00271">
    <property type="entry name" value="DnaJ"/>
    <property type="match status" value="1"/>
</dbReference>
<feature type="domain" description="J" evidence="8">
    <location>
        <begin position="3"/>
        <end position="68"/>
    </location>
</feature>
<feature type="repeat" description="CXXCXGXG motif" evidence="6">
    <location>
        <begin position="145"/>
        <end position="152"/>
    </location>
</feature>
<evidence type="ECO:0000256" key="1">
    <source>
        <dbReference type="ARBA" id="ARBA00022705"/>
    </source>
</evidence>
<keyword evidence="1 6" id="KW-0235">DNA replication</keyword>
<dbReference type="InterPro" id="IPR001305">
    <property type="entry name" value="HSP_DnaJ_Cys-rich_dom"/>
</dbReference>
<dbReference type="CDD" id="cd10747">
    <property type="entry name" value="DnaJ_C"/>
    <property type="match status" value="1"/>
</dbReference>
<evidence type="ECO:0000256" key="6">
    <source>
        <dbReference type="HAMAP-Rule" id="MF_01152"/>
    </source>
</evidence>
<dbReference type="RefSeq" id="WP_271191896.1">
    <property type="nucleotide sequence ID" value="NZ_CP115667.1"/>
</dbReference>
<dbReference type="PANTHER" id="PTHR43096">
    <property type="entry name" value="DNAJ HOMOLOG 1, MITOCHONDRIAL-RELATED"/>
    <property type="match status" value="1"/>
</dbReference>
<comment type="cofactor">
    <cofactor evidence="6">
        <name>Zn(2+)</name>
        <dbReference type="ChEBI" id="CHEBI:29105"/>
    </cofactor>
    <text evidence="6">Binds 2 Zn(2+) ions per monomer.</text>
</comment>
<protein>
    <recommendedName>
        <fullName evidence="6">Chaperone protein DnaJ</fullName>
    </recommendedName>
</protein>
<comment type="domain">
    <text evidence="6">The J domain is necessary and sufficient to stimulate DnaK ATPase activity. Zinc center 1 plays an important role in the autonomous, DnaK-independent chaperone activity of DnaJ. Zinc center 2 is essential for interaction with DnaK and for DnaJ activity.</text>
</comment>
<dbReference type="Pfam" id="PF01556">
    <property type="entry name" value="DnaJ_C"/>
    <property type="match status" value="1"/>
</dbReference>
<keyword evidence="6" id="KW-0143">Chaperone</keyword>
<feature type="binding site" evidence="6">
    <location>
        <position position="162"/>
    </location>
    <ligand>
        <name>Zn(2+)</name>
        <dbReference type="ChEBI" id="CHEBI:29105"/>
        <label>2</label>
    </ligand>
</feature>
<gene>
    <name evidence="6 10" type="primary">dnaJ</name>
    <name evidence="10" type="ORF">O6R05_02145</name>
</gene>
<dbReference type="SUPFAM" id="SSF46565">
    <property type="entry name" value="Chaperone J-domain"/>
    <property type="match status" value="1"/>
</dbReference>
<dbReference type="PROSITE" id="PS51188">
    <property type="entry name" value="ZF_CR"/>
    <property type="match status" value="1"/>
</dbReference>
<accession>A0ABY7QWC5</accession>
<comment type="subunit">
    <text evidence="6">Homodimer.</text>
</comment>
<dbReference type="NCBIfam" id="TIGR02349">
    <property type="entry name" value="DnaJ_bact"/>
    <property type="match status" value="1"/>
</dbReference>
<evidence type="ECO:0000313" key="10">
    <source>
        <dbReference type="EMBL" id="WBW50365.1"/>
    </source>
</evidence>
<dbReference type="Pfam" id="PF00684">
    <property type="entry name" value="DnaJ_CXXCXGXG"/>
    <property type="match status" value="1"/>
</dbReference>
<evidence type="ECO:0000256" key="2">
    <source>
        <dbReference type="ARBA" id="ARBA00022723"/>
    </source>
</evidence>
<dbReference type="PROSITE" id="PS00636">
    <property type="entry name" value="DNAJ_1"/>
    <property type="match status" value="1"/>
</dbReference>
<dbReference type="CDD" id="cd06257">
    <property type="entry name" value="DnaJ"/>
    <property type="match status" value="1"/>
</dbReference>
<feature type="domain" description="CR-type" evidence="9">
    <location>
        <begin position="132"/>
        <end position="214"/>
    </location>
</feature>
<dbReference type="PROSITE" id="PS50076">
    <property type="entry name" value="DNAJ_2"/>
    <property type="match status" value="1"/>
</dbReference>
<dbReference type="Proteomes" id="UP001210339">
    <property type="component" value="Chromosome"/>
</dbReference>
<feature type="binding site" evidence="6">
    <location>
        <position position="165"/>
    </location>
    <ligand>
        <name>Zn(2+)</name>
        <dbReference type="ChEBI" id="CHEBI:29105"/>
        <label>2</label>
    </ligand>
</feature>
<dbReference type="InterPro" id="IPR018253">
    <property type="entry name" value="DnaJ_domain_CS"/>
</dbReference>
<dbReference type="CDD" id="cd10719">
    <property type="entry name" value="DnaJ_zf"/>
    <property type="match status" value="1"/>
</dbReference>
<reference evidence="10 11" key="1">
    <citation type="submission" date="2023-01" db="EMBL/GenBank/DDBJ databases">
        <authorList>
            <person name="Lee S.H."/>
            <person name="Jung H.S."/>
            <person name="Yun J.U."/>
        </authorList>
    </citation>
    <scope>NUCLEOTIDE SEQUENCE [LARGE SCALE GENOMIC DNA]</scope>
    <source>
        <strain evidence="10 11">CBA3646</strain>
    </source>
</reference>
<keyword evidence="10" id="KW-0560">Oxidoreductase</keyword>